<evidence type="ECO:0000313" key="1">
    <source>
        <dbReference type="EMBL" id="KGM95474.1"/>
    </source>
</evidence>
<comment type="caution">
    <text evidence="1">The sequence shown here is derived from an EMBL/GenBank/DDBJ whole genome shotgun (WGS) entry which is preliminary data.</text>
</comment>
<dbReference type="OrthoDB" id="9929730at2"/>
<gene>
    <name evidence="1" type="ORF">Z968_09085</name>
</gene>
<accession>A0A0A0I222</accession>
<protein>
    <submittedName>
        <fullName evidence="1">Uncharacterized protein</fullName>
    </submittedName>
</protein>
<dbReference type="EMBL" id="JENJ01000039">
    <property type="protein sequence ID" value="KGM95474.1"/>
    <property type="molecule type" value="Genomic_DNA"/>
</dbReference>
<sequence>MDWKMVIKTRVEEYNYKKHRISTALNNMIEELRNEIGVAAIVIEEERLGKMCWKVRINGKEECISYDEVKLNMFVPVLNPKGENEKVSLEEVLEKILLEKFKWN</sequence>
<reference evidence="1 2" key="1">
    <citation type="submission" date="2014-01" db="EMBL/GenBank/DDBJ databases">
        <title>Plasmidome dynamics in the species complex Clostridium novyi sensu lato converts strains of independent lineages into distinctly different pathogens.</title>
        <authorList>
            <person name="Skarin H."/>
            <person name="Segerman B."/>
        </authorList>
    </citation>
    <scope>NUCLEOTIDE SEQUENCE [LARGE SCALE GENOMIC DNA]</scope>
    <source>
        <strain evidence="1 2">4552</strain>
    </source>
</reference>
<proteinExistence type="predicted"/>
<name>A0A0A0I222_CLONO</name>
<evidence type="ECO:0000313" key="2">
    <source>
        <dbReference type="Proteomes" id="UP000030012"/>
    </source>
</evidence>
<dbReference type="AlphaFoldDB" id="A0A0A0I222"/>
<organism evidence="1 2">
    <name type="scientific">Clostridium novyi A str. 4552</name>
    <dbReference type="NCBI Taxonomy" id="1444289"/>
    <lineage>
        <taxon>Bacteria</taxon>
        <taxon>Bacillati</taxon>
        <taxon>Bacillota</taxon>
        <taxon>Clostridia</taxon>
        <taxon>Eubacteriales</taxon>
        <taxon>Clostridiaceae</taxon>
        <taxon>Clostridium</taxon>
    </lineage>
</organism>
<dbReference type="Proteomes" id="UP000030012">
    <property type="component" value="Unassembled WGS sequence"/>
</dbReference>
<dbReference type="RefSeq" id="WP_039255733.1">
    <property type="nucleotide sequence ID" value="NZ_JENJ01000039.1"/>
</dbReference>